<dbReference type="InterPro" id="IPR002933">
    <property type="entry name" value="Peptidase_M20"/>
</dbReference>
<dbReference type="Gene3D" id="3.30.70.360">
    <property type="match status" value="1"/>
</dbReference>
<dbReference type="SUPFAM" id="SSF53187">
    <property type="entry name" value="Zn-dependent exopeptidases"/>
    <property type="match status" value="1"/>
</dbReference>
<evidence type="ECO:0000256" key="4">
    <source>
        <dbReference type="ARBA" id="ARBA00022801"/>
    </source>
</evidence>
<dbReference type="CDD" id="cd05674">
    <property type="entry name" value="M20_yscS"/>
    <property type="match status" value="1"/>
</dbReference>
<keyword evidence="2" id="KW-0645">Protease</keyword>
<dbReference type="FunFam" id="3.40.630.10:FF:000027">
    <property type="entry name" value="N-fatty-acyl-amino acid synthase/hydrolase PM20D1"/>
    <property type="match status" value="1"/>
</dbReference>
<feature type="binding site" evidence="7">
    <location>
        <position position="590"/>
    </location>
    <ligand>
        <name>Zn(2+)</name>
        <dbReference type="ChEBI" id="CHEBI:29105"/>
        <label>1</label>
    </ligand>
</feature>
<gene>
    <name evidence="10" type="ORF">FA15DRAFT_667707</name>
</gene>
<evidence type="ECO:0000256" key="8">
    <source>
        <dbReference type="SAM" id="Phobius"/>
    </source>
</evidence>
<dbReference type="Gene3D" id="3.40.630.10">
    <property type="entry name" value="Zn peptidases"/>
    <property type="match status" value="2"/>
</dbReference>
<dbReference type="PANTHER" id="PTHR45962">
    <property type="entry name" value="N-FATTY-ACYL-AMINO ACID SYNTHASE/HYDROLASE PM20D1"/>
    <property type="match status" value="1"/>
</dbReference>
<dbReference type="PANTHER" id="PTHR45962:SF1">
    <property type="entry name" value="N-FATTY-ACYL-AMINO ACID SYNTHASE_HYDROLASE PM20D1"/>
    <property type="match status" value="1"/>
</dbReference>
<evidence type="ECO:0000256" key="5">
    <source>
        <dbReference type="ARBA" id="ARBA00022833"/>
    </source>
</evidence>
<dbReference type="InterPro" id="IPR047177">
    <property type="entry name" value="Pept_M20A"/>
</dbReference>
<keyword evidence="11" id="KW-1185">Reference proteome</keyword>
<evidence type="ECO:0000256" key="6">
    <source>
        <dbReference type="PIRSR" id="PIRSR037217-1"/>
    </source>
</evidence>
<dbReference type="Pfam" id="PF01546">
    <property type="entry name" value="Peptidase_M20"/>
    <property type="match status" value="1"/>
</dbReference>
<dbReference type="OrthoDB" id="3064516at2759"/>
<evidence type="ECO:0000256" key="7">
    <source>
        <dbReference type="PIRSR" id="PIRSR037217-2"/>
    </source>
</evidence>
<dbReference type="Pfam" id="PF07687">
    <property type="entry name" value="M20_dimer"/>
    <property type="match status" value="1"/>
</dbReference>
<feature type="binding site" evidence="7">
    <location>
        <position position="230"/>
    </location>
    <ligand>
        <name>Zn(2+)</name>
        <dbReference type="ChEBI" id="CHEBI:29105"/>
        <label>2</label>
    </ligand>
</feature>
<dbReference type="Gene3D" id="1.10.150.900">
    <property type="match status" value="1"/>
</dbReference>
<keyword evidence="8" id="KW-1133">Transmembrane helix</keyword>
<sequence>MGKNSTKGSEYQALSLTDALIVSDIHKKSRTVRRVRLILATTVFLGLCTAAYHLATCSVAYGGGDFHKHALSRLSMERNTGPVCPQESRLNPLGSQAADIWKKLSDEIGKDPEFRRQAVDWLAGSVRVKTESFDGMGPIDEDPRWKVFAPFHDYLLGAFPLVHTTLKLTKVNTYGLLYEWVGSDTSLKPLLLAAHQDVVPVDDTTLSQWTHPPYSGHYDGEFVWGRGSSDDKSGLIGVLASVESLLKKGFKPARSVVLAFGFDEEASGFQGAGNLATTLKEIYGHDGIAMIVDEGSGFSKEFGSWVSTPGIAEKGYFNVRAEVQTSGGHSSVPPPHTSIGILSALLVHFEKNPIKAGLSRDQPVYWAMQCLGEHAKSVPPPLRKLIKRATTSDKALKKLGSAIFADRMLESLVGTTQAIDLVQGGVKSNALPELAWAVINHRITVTSNVAAVQDRDTDLLKGLAKKFNLTYKAFGSEILTEEDVAPSKGSLSLADFAQTALEPAPLTPVTGDDAAAYRLLSGTIKGAFEAFTASTDFTGASGREDGITVAPSMMSGNTDTRFYWDLTRNIFRYNHFNGGEGKNGLLNGIHTVNEHMPVAAFLEMIHFFTTLILNADESRSL</sequence>
<keyword evidence="8" id="KW-0472">Membrane</keyword>
<comment type="similarity">
    <text evidence="1">Belongs to the peptidase M20A family.</text>
</comment>
<evidence type="ECO:0000313" key="10">
    <source>
        <dbReference type="EMBL" id="TFK26213.1"/>
    </source>
</evidence>
<reference evidence="10 11" key="1">
    <citation type="journal article" date="2019" name="Nat. Ecol. Evol.">
        <title>Megaphylogeny resolves global patterns of mushroom evolution.</title>
        <authorList>
            <person name="Varga T."/>
            <person name="Krizsan K."/>
            <person name="Foldi C."/>
            <person name="Dima B."/>
            <person name="Sanchez-Garcia M."/>
            <person name="Sanchez-Ramirez S."/>
            <person name="Szollosi G.J."/>
            <person name="Szarkandi J.G."/>
            <person name="Papp V."/>
            <person name="Albert L."/>
            <person name="Andreopoulos W."/>
            <person name="Angelini C."/>
            <person name="Antonin V."/>
            <person name="Barry K.W."/>
            <person name="Bougher N.L."/>
            <person name="Buchanan P."/>
            <person name="Buyck B."/>
            <person name="Bense V."/>
            <person name="Catcheside P."/>
            <person name="Chovatia M."/>
            <person name="Cooper J."/>
            <person name="Damon W."/>
            <person name="Desjardin D."/>
            <person name="Finy P."/>
            <person name="Geml J."/>
            <person name="Haridas S."/>
            <person name="Hughes K."/>
            <person name="Justo A."/>
            <person name="Karasinski D."/>
            <person name="Kautmanova I."/>
            <person name="Kiss B."/>
            <person name="Kocsube S."/>
            <person name="Kotiranta H."/>
            <person name="LaButti K.M."/>
            <person name="Lechner B.E."/>
            <person name="Liimatainen K."/>
            <person name="Lipzen A."/>
            <person name="Lukacs Z."/>
            <person name="Mihaltcheva S."/>
            <person name="Morgado L.N."/>
            <person name="Niskanen T."/>
            <person name="Noordeloos M.E."/>
            <person name="Ohm R.A."/>
            <person name="Ortiz-Santana B."/>
            <person name="Ovrebo C."/>
            <person name="Racz N."/>
            <person name="Riley R."/>
            <person name="Savchenko A."/>
            <person name="Shiryaev A."/>
            <person name="Soop K."/>
            <person name="Spirin V."/>
            <person name="Szebenyi C."/>
            <person name="Tomsovsky M."/>
            <person name="Tulloss R.E."/>
            <person name="Uehling J."/>
            <person name="Grigoriev I.V."/>
            <person name="Vagvolgyi C."/>
            <person name="Papp T."/>
            <person name="Martin F.M."/>
            <person name="Miettinen O."/>
            <person name="Hibbett D.S."/>
            <person name="Nagy L.G."/>
        </authorList>
    </citation>
    <scope>NUCLEOTIDE SEQUENCE [LARGE SCALE GENOMIC DNA]</scope>
    <source>
        <strain evidence="10 11">CBS 121175</strain>
    </source>
</reference>
<dbReference type="SUPFAM" id="SSF55031">
    <property type="entry name" value="Bacterial exopeptidase dimerisation domain"/>
    <property type="match status" value="1"/>
</dbReference>
<evidence type="ECO:0000256" key="2">
    <source>
        <dbReference type="ARBA" id="ARBA00022670"/>
    </source>
</evidence>
<dbReference type="Proteomes" id="UP000307440">
    <property type="component" value="Unassembled WGS sequence"/>
</dbReference>
<dbReference type="PROSITE" id="PS00758">
    <property type="entry name" value="ARGE_DAPE_CPG2_1"/>
    <property type="match status" value="1"/>
</dbReference>
<feature type="domain" description="Peptidase M20 dimerisation" evidence="9">
    <location>
        <begin position="311"/>
        <end position="465"/>
    </location>
</feature>
<dbReference type="EMBL" id="ML210177">
    <property type="protein sequence ID" value="TFK26213.1"/>
    <property type="molecule type" value="Genomic_DNA"/>
</dbReference>
<feature type="binding site" evidence="7">
    <location>
        <position position="195"/>
    </location>
    <ligand>
        <name>Zn(2+)</name>
        <dbReference type="ChEBI" id="CHEBI:29105"/>
        <label>2</label>
    </ligand>
</feature>
<evidence type="ECO:0000256" key="1">
    <source>
        <dbReference type="ARBA" id="ARBA00006247"/>
    </source>
</evidence>
<name>A0A5C3L115_COPMA</name>
<dbReference type="InterPro" id="IPR036264">
    <property type="entry name" value="Bact_exopeptidase_dim_dom"/>
</dbReference>
<evidence type="ECO:0000256" key="3">
    <source>
        <dbReference type="ARBA" id="ARBA00022723"/>
    </source>
</evidence>
<protein>
    <submittedName>
        <fullName evidence="10">Gly-X carboxypeptidase</fullName>
    </submittedName>
</protein>
<dbReference type="PIRSF" id="PIRSF037217">
    <property type="entry name" value="Carboxypeptidase_S"/>
    <property type="match status" value="1"/>
</dbReference>
<feature type="binding site" evidence="7">
    <location>
        <position position="293"/>
    </location>
    <ligand>
        <name>Zn(2+)</name>
        <dbReference type="ChEBI" id="CHEBI:29105"/>
        <label>2</label>
    </ligand>
</feature>
<feature type="binding site" evidence="7">
    <location>
        <position position="265"/>
    </location>
    <ligand>
        <name>Zn(2+)</name>
        <dbReference type="ChEBI" id="CHEBI:29105"/>
        <label>1</label>
    </ligand>
</feature>
<dbReference type="STRING" id="230819.A0A5C3L115"/>
<dbReference type="GO" id="GO:0051603">
    <property type="term" value="P:proteolysis involved in protein catabolic process"/>
    <property type="evidence" value="ECO:0007669"/>
    <property type="project" value="TreeGrafter"/>
</dbReference>
<dbReference type="AlphaFoldDB" id="A0A5C3L115"/>
<organism evidence="10 11">
    <name type="scientific">Coprinopsis marcescibilis</name>
    <name type="common">Agaric fungus</name>
    <name type="synonym">Psathyrella marcescibilis</name>
    <dbReference type="NCBI Taxonomy" id="230819"/>
    <lineage>
        <taxon>Eukaryota</taxon>
        <taxon>Fungi</taxon>
        <taxon>Dikarya</taxon>
        <taxon>Basidiomycota</taxon>
        <taxon>Agaricomycotina</taxon>
        <taxon>Agaricomycetes</taxon>
        <taxon>Agaricomycetidae</taxon>
        <taxon>Agaricales</taxon>
        <taxon>Agaricineae</taxon>
        <taxon>Psathyrellaceae</taxon>
        <taxon>Coprinopsis</taxon>
    </lineage>
</organism>
<keyword evidence="10" id="KW-0121">Carboxypeptidase</keyword>
<dbReference type="InterPro" id="IPR017141">
    <property type="entry name" value="Pept_M20_carboxypep"/>
</dbReference>
<dbReference type="GO" id="GO:0046872">
    <property type="term" value="F:metal ion binding"/>
    <property type="evidence" value="ECO:0007669"/>
    <property type="project" value="UniProtKB-KW"/>
</dbReference>
<keyword evidence="8" id="KW-0812">Transmembrane</keyword>
<keyword evidence="4" id="KW-0378">Hydrolase</keyword>
<keyword evidence="3 7" id="KW-0479">Metal-binding</keyword>
<dbReference type="InterPro" id="IPR001261">
    <property type="entry name" value="ArgE/DapE_CS"/>
</dbReference>
<dbReference type="GO" id="GO:0000328">
    <property type="term" value="C:fungal-type vacuole lumen"/>
    <property type="evidence" value="ECO:0007669"/>
    <property type="project" value="TreeGrafter"/>
</dbReference>
<dbReference type="GO" id="GO:0004181">
    <property type="term" value="F:metallocarboxypeptidase activity"/>
    <property type="evidence" value="ECO:0007669"/>
    <property type="project" value="InterPro"/>
</dbReference>
<accession>A0A5C3L115</accession>
<dbReference type="PROSITE" id="PS00759">
    <property type="entry name" value="ARGE_DAPE_CPG2_2"/>
    <property type="match status" value="1"/>
</dbReference>
<feature type="binding site" evidence="7">
    <location>
        <position position="230"/>
    </location>
    <ligand>
        <name>Zn(2+)</name>
        <dbReference type="ChEBI" id="CHEBI:29105"/>
        <label>1</label>
    </ligand>
</feature>
<evidence type="ECO:0000313" key="11">
    <source>
        <dbReference type="Proteomes" id="UP000307440"/>
    </source>
</evidence>
<proteinExistence type="inferred from homology"/>
<evidence type="ECO:0000259" key="9">
    <source>
        <dbReference type="Pfam" id="PF07687"/>
    </source>
</evidence>
<keyword evidence="5 7" id="KW-0862">Zinc</keyword>
<feature type="active site" description="Proton acceptor" evidence="6">
    <location>
        <position position="264"/>
    </location>
</feature>
<feature type="active site" evidence="6">
    <location>
        <position position="197"/>
    </location>
</feature>
<feature type="transmembrane region" description="Helical" evidence="8">
    <location>
        <begin position="37"/>
        <end position="55"/>
    </location>
</feature>
<dbReference type="InterPro" id="IPR011650">
    <property type="entry name" value="Peptidase_M20_dimer"/>
</dbReference>